<sequence length="330" mass="36644">MVLRFSAGMVFTFFLVLLGACQSSTPQHSISTSQIQEPTRTYATQHVILVVIDGVRYQDSWGDSTLANVPRMARELVPQGAFHPQFFNQGETLTTAGHVALTTGHHQKIENDGTEIPDFPSVFHYYRQFTGAPASKAWIITSKDKLEVLARTSSTEAAAAFAPSVNCGVNGLNTGYRPDTTTLRVAKQVLARHQPKLMLINLREPDTEAHEGDWNGYLKAIQQSDRLVADFWKWLQKQPRFQRNTTLLVTNDHGRHTGRRFKNHGDNCEGCRHISLLALGPDVKPGTVATRARSQADVAATMAELLGFPIPQRDGEPMTELFQQHALTGE</sequence>
<dbReference type="Gene3D" id="3.40.720.10">
    <property type="entry name" value="Alkaline Phosphatase, subunit A"/>
    <property type="match status" value="1"/>
</dbReference>
<dbReference type="InterPro" id="IPR006124">
    <property type="entry name" value="Metalloenzyme"/>
</dbReference>
<feature type="signal peptide" evidence="2">
    <location>
        <begin position="1"/>
        <end position="22"/>
    </location>
</feature>
<dbReference type="Proteomes" id="UP000323866">
    <property type="component" value="Unassembled WGS sequence"/>
</dbReference>
<gene>
    <name evidence="4" type="ORF">FOE74_03880</name>
</gene>
<dbReference type="Pfam" id="PF01676">
    <property type="entry name" value="Metalloenzyme"/>
    <property type="match status" value="1"/>
</dbReference>
<accession>A0A5M8QQZ3</accession>
<evidence type="ECO:0000259" key="3">
    <source>
        <dbReference type="Pfam" id="PF01676"/>
    </source>
</evidence>
<evidence type="ECO:0000256" key="2">
    <source>
        <dbReference type="SAM" id="SignalP"/>
    </source>
</evidence>
<dbReference type="OrthoDB" id="9791578at2"/>
<comment type="similarity">
    <text evidence="1">Belongs to the sulfatase family.</text>
</comment>
<dbReference type="GO" id="GO:0046872">
    <property type="term" value="F:metal ion binding"/>
    <property type="evidence" value="ECO:0007669"/>
    <property type="project" value="InterPro"/>
</dbReference>
<proteinExistence type="inferred from homology"/>
<evidence type="ECO:0000256" key="1">
    <source>
        <dbReference type="ARBA" id="ARBA00008779"/>
    </source>
</evidence>
<dbReference type="PANTHER" id="PTHR42693">
    <property type="entry name" value="ARYLSULFATASE FAMILY MEMBER"/>
    <property type="match status" value="1"/>
</dbReference>
<feature type="chain" id="PRO_5024404555" evidence="2">
    <location>
        <begin position="23"/>
        <end position="330"/>
    </location>
</feature>
<dbReference type="PROSITE" id="PS51257">
    <property type="entry name" value="PROKAR_LIPOPROTEIN"/>
    <property type="match status" value="1"/>
</dbReference>
<dbReference type="InterPro" id="IPR050738">
    <property type="entry name" value="Sulfatase"/>
</dbReference>
<reference evidence="4 5" key="1">
    <citation type="submission" date="2019-07" db="EMBL/GenBank/DDBJ databases">
        <authorList>
            <person name="Qu J.-H."/>
        </authorList>
    </citation>
    <scope>NUCLEOTIDE SEQUENCE [LARGE SCALE GENOMIC DNA]</scope>
    <source>
        <strain evidence="4 5">MDT1-10-3</strain>
    </source>
</reference>
<comment type="caution">
    <text evidence="4">The sequence shown here is derived from an EMBL/GenBank/DDBJ whole genome shotgun (WGS) entry which is preliminary data.</text>
</comment>
<organism evidence="4 5">
    <name type="scientific">Rufibacter glacialis</name>
    <dbReference type="NCBI Taxonomy" id="1259555"/>
    <lineage>
        <taxon>Bacteria</taxon>
        <taxon>Pseudomonadati</taxon>
        <taxon>Bacteroidota</taxon>
        <taxon>Cytophagia</taxon>
        <taxon>Cytophagales</taxon>
        <taxon>Hymenobacteraceae</taxon>
        <taxon>Rufibacter</taxon>
    </lineage>
</organism>
<dbReference type="GO" id="GO:0004065">
    <property type="term" value="F:arylsulfatase activity"/>
    <property type="evidence" value="ECO:0007669"/>
    <property type="project" value="TreeGrafter"/>
</dbReference>
<dbReference type="AlphaFoldDB" id="A0A5M8QQZ3"/>
<name>A0A5M8QQZ3_9BACT</name>
<evidence type="ECO:0000313" key="4">
    <source>
        <dbReference type="EMBL" id="KAA6437651.1"/>
    </source>
</evidence>
<dbReference type="InterPro" id="IPR017850">
    <property type="entry name" value="Alkaline_phosphatase_core_sf"/>
</dbReference>
<dbReference type="EMBL" id="VKKZ01000010">
    <property type="protein sequence ID" value="KAA6437651.1"/>
    <property type="molecule type" value="Genomic_DNA"/>
</dbReference>
<keyword evidence="2" id="KW-0732">Signal</keyword>
<dbReference type="PANTHER" id="PTHR42693:SF33">
    <property type="entry name" value="ARYLSULFATASE"/>
    <property type="match status" value="1"/>
</dbReference>
<reference evidence="4 5" key="2">
    <citation type="submission" date="2019-09" db="EMBL/GenBank/DDBJ databases">
        <title>A bacterium isolated from glacier soil.</title>
        <authorList>
            <person name="Liu Q."/>
        </authorList>
    </citation>
    <scope>NUCLEOTIDE SEQUENCE [LARGE SCALE GENOMIC DNA]</scope>
    <source>
        <strain evidence="4 5">MDT1-10-3</strain>
    </source>
</reference>
<protein>
    <submittedName>
        <fullName evidence="4">Alkaline phosphatase family protein</fullName>
    </submittedName>
</protein>
<feature type="domain" description="Metalloenzyme" evidence="3">
    <location>
        <begin position="135"/>
        <end position="308"/>
    </location>
</feature>
<evidence type="ECO:0000313" key="5">
    <source>
        <dbReference type="Proteomes" id="UP000323866"/>
    </source>
</evidence>
<dbReference type="SUPFAM" id="SSF53649">
    <property type="entry name" value="Alkaline phosphatase-like"/>
    <property type="match status" value="1"/>
</dbReference>